<name>A0AAV7WUS7_PLEWA</name>
<evidence type="ECO:0000313" key="3">
    <source>
        <dbReference type="Proteomes" id="UP001066276"/>
    </source>
</evidence>
<sequence length="96" mass="10835">MQWQKGTDLSSEPGGAKGAAVCRGSYKRHQTVMQQKLNSKTHEVKLGKHHMKCGIKEKHLSGCRAAKKEEALFLDAAFIGMFSMVILMDYYKDSWD</sequence>
<comment type="caution">
    <text evidence="2">The sequence shown here is derived from an EMBL/GenBank/DDBJ whole genome shotgun (WGS) entry which is preliminary data.</text>
</comment>
<reference evidence="2" key="1">
    <citation type="journal article" date="2022" name="bioRxiv">
        <title>Sequencing and chromosome-scale assembly of the giantPleurodeles waltlgenome.</title>
        <authorList>
            <person name="Brown T."/>
            <person name="Elewa A."/>
            <person name="Iarovenko S."/>
            <person name="Subramanian E."/>
            <person name="Araus A.J."/>
            <person name="Petzold A."/>
            <person name="Susuki M."/>
            <person name="Suzuki K.-i.T."/>
            <person name="Hayashi T."/>
            <person name="Toyoda A."/>
            <person name="Oliveira C."/>
            <person name="Osipova E."/>
            <person name="Leigh N.D."/>
            <person name="Simon A."/>
            <person name="Yun M.H."/>
        </authorList>
    </citation>
    <scope>NUCLEOTIDE SEQUENCE</scope>
    <source>
        <strain evidence="2">20211129_DDA</strain>
        <tissue evidence="2">Liver</tissue>
    </source>
</reference>
<dbReference type="AlphaFoldDB" id="A0AAV7WUS7"/>
<keyword evidence="1" id="KW-1133">Transmembrane helix</keyword>
<dbReference type="EMBL" id="JANPWB010000001">
    <property type="protein sequence ID" value="KAJ1216883.1"/>
    <property type="molecule type" value="Genomic_DNA"/>
</dbReference>
<keyword evidence="3" id="KW-1185">Reference proteome</keyword>
<feature type="transmembrane region" description="Helical" evidence="1">
    <location>
        <begin position="71"/>
        <end position="91"/>
    </location>
</feature>
<accession>A0AAV7WUS7</accession>
<dbReference type="Proteomes" id="UP001066276">
    <property type="component" value="Chromosome 1_1"/>
</dbReference>
<organism evidence="2 3">
    <name type="scientific">Pleurodeles waltl</name>
    <name type="common">Iberian ribbed newt</name>
    <dbReference type="NCBI Taxonomy" id="8319"/>
    <lineage>
        <taxon>Eukaryota</taxon>
        <taxon>Metazoa</taxon>
        <taxon>Chordata</taxon>
        <taxon>Craniata</taxon>
        <taxon>Vertebrata</taxon>
        <taxon>Euteleostomi</taxon>
        <taxon>Amphibia</taxon>
        <taxon>Batrachia</taxon>
        <taxon>Caudata</taxon>
        <taxon>Salamandroidea</taxon>
        <taxon>Salamandridae</taxon>
        <taxon>Pleurodelinae</taxon>
        <taxon>Pleurodeles</taxon>
    </lineage>
</organism>
<proteinExistence type="predicted"/>
<gene>
    <name evidence="2" type="ORF">NDU88_004481</name>
</gene>
<evidence type="ECO:0000313" key="2">
    <source>
        <dbReference type="EMBL" id="KAJ1216883.1"/>
    </source>
</evidence>
<protein>
    <submittedName>
        <fullName evidence="2">Uncharacterized protein</fullName>
    </submittedName>
</protein>
<keyword evidence="1" id="KW-0472">Membrane</keyword>
<keyword evidence="1" id="KW-0812">Transmembrane</keyword>
<evidence type="ECO:0000256" key="1">
    <source>
        <dbReference type="SAM" id="Phobius"/>
    </source>
</evidence>